<dbReference type="AlphaFoldDB" id="X8JE89"/>
<comment type="caution">
    <text evidence="1">The sequence shown here is derived from an EMBL/GenBank/DDBJ whole genome shotgun (WGS) entry which is preliminary data.</text>
</comment>
<proteinExistence type="predicted"/>
<gene>
    <name evidence="1" type="ORF">RSOL_412830</name>
</gene>
<protein>
    <submittedName>
        <fullName evidence="1">Uncharacterized protein</fullName>
    </submittedName>
</protein>
<dbReference type="Proteomes" id="UP000030108">
    <property type="component" value="Unassembled WGS sequence"/>
</dbReference>
<sequence length="53" mass="5952">MVRVDVCVVHVGALGEDAYYGRNTIRLIVMHHECCTIPPESPLCHGHPRRLLS</sequence>
<organism evidence="1 2">
    <name type="scientific">Rhizoctonia solani AG-3 Rhs1AP</name>
    <dbReference type="NCBI Taxonomy" id="1086054"/>
    <lineage>
        <taxon>Eukaryota</taxon>
        <taxon>Fungi</taxon>
        <taxon>Dikarya</taxon>
        <taxon>Basidiomycota</taxon>
        <taxon>Agaricomycotina</taxon>
        <taxon>Agaricomycetes</taxon>
        <taxon>Cantharellales</taxon>
        <taxon>Ceratobasidiaceae</taxon>
        <taxon>Rhizoctonia</taxon>
    </lineage>
</organism>
<dbReference type="EMBL" id="JATN01000318">
    <property type="protein sequence ID" value="EUC62072.1"/>
    <property type="molecule type" value="Genomic_DNA"/>
</dbReference>
<name>X8JE89_9AGAM</name>
<reference evidence="2" key="1">
    <citation type="journal article" date="2014" name="Genome Announc.">
        <title>Draft genome sequence of the plant-pathogenic soil fungus Rhizoctonia solani anastomosis group 3 strain Rhs1AP.</title>
        <authorList>
            <person name="Cubeta M.A."/>
            <person name="Thomas E."/>
            <person name="Dean R.A."/>
            <person name="Jabaji S."/>
            <person name="Neate S.M."/>
            <person name="Tavantzis S."/>
            <person name="Toda T."/>
            <person name="Vilgalys R."/>
            <person name="Bharathan N."/>
            <person name="Fedorova-Abrams N."/>
            <person name="Pakala S.B."/>
            <person name="Pakala S.M."/>
            <person name="Zafar N."/>
            <person name="Joardar V."/>
            <person name="Losada L."/>
            <person name="Nierman W.C."/>
        </authorList>
    </citation>
    <scope>NUCLEOTIDE SEQUENCE [LARGE SCALE GENOMIC DNA]</scope>
    <source>
        <strain evidence="2">AG-3</strain>
    </source>
</reference>
<evidence type="ECO:0000313" key="1">
    <source>
        <dbReference type="EMBL" id="EUC62072.1"/>
    </source>
</evidence>
<evidence type="ECO:0000313" key="2">
    <source>
        <dbReference type="Proteomes" id="UP000030108"/>
    </source>
</evidence>
<accession>X8JE89</accession>